<keyword evidence="2" id="KW-1185">Reference proteome</keyword>
<dbReference type="KEGG" id="pgri:PgNI_12409"/>
<gene>
    <name evidence="3" type="ORF">PgNI_12409</name>
</gene>
<dbReference type="GeneID" id="41967262"/>
<dbReference type="OrthoDB" id="5521299at2759"/>
<evidence type="ECO:0000313" key="2">
    <source>
        <dbReference type="Proteomes" id="UP000515153"/>
    </source>
</evidence>
<organism evidence="2 3">
    <name type="scientific">Pyricularia grisea</name>
    <name type="common">Crabgrass-specific blast fungus</name>
    <name type="synonym">Magnaporthe grisea</name>
    <dbReference type="NCBI Taxonomy" id="148305"/>
    <lineage>
        <taxon>Eukaryota</taxon>
        <taxon>Fungi</taxon>
        <taxon>Dikarya</taxon>
        <taxon>Ascomycota</taxon>
        <taxon>Pezizomycotina</taxon>
        <taxon>Sordariomycetes</taxon>
        <taxon>Sordariomycetidae</taxon>
        <taxon>Magnaporthales</taxon>
        <taxon>Pyriculariaceae</taxon>
        <taxon>Pyricularia</taxon>
    </lineage>
</organism>
<feature type="domain" description="LYR motif-containing protein Cup1-like N-terminal" evidence="1">
    <location>
        <begin position="14"/>
        <end position="93"/>
    </location>
</feature>
<dbReference type="RefSeq" id="XP_030976058.1">
    <property type="nucleotide sequence ID" value="XM_031132358.1"/>
</dbReference>
<dbReference type="CDD" id="cd20273">
    <property type="entry name" value="Complex1_LYR_unchar"/>
    <property type="match status" value="1"/>
</dbReference>
<dbReference type="Proteomes" id="UP000515153">
    <property type="component" value="Unplaced"/>
</dbReference>
<reference evidence="3" key="3">
    <citation type="submission" date="2025-08" db="UniProtKB">
        <authorList>
            <consortium name="RefSeq"/>
        </authorList>
    </citation>
    <scope>IDENTIFICATION</scope>
    <source>
        <strain evidence="3">NI907</strain>
    </source>
</reference>
<reference evidence="3" key="2">
    <citation type="submission" date="2019-10" db="EMBL/GenBank/DDBJ databases">
        <authorList>
            <consortium name="NCBI Genome Project"/>
        </authorList>
    </citation>
    <scope>NUCLEOTIDE SEQUENCE</scope>
    <source>
        <strain evidence="3">NI907</strain>
    </source>
</reference>
<evidence type="ECO:0000259" key="1">
    <source>
        <dbReference type="Pfam" id="PF20263"/>
    </source>
</evidence>
<evidence type="ECO:0000313" key="3">
    <source>
        <dbReference type="RefSeq" id="XP_030976058.1"/>
    </source>
</evidence>
<dbReference type="AlphaFoldDB" id="A0A6P8AMD0"/>
<name>A0A6P8AMD0_PYRGI</name>
<reference evidence="3" key="1">
    <citation type="journal article" date="2019" name="Mol. Biol. Evol.">
        <title>Blast fungal genomes show frequent chromosomal changes, gene gains and losses, and effector gene turnover.</title>
        <authorList>
            <person name="Gomez Luciano L.B."/>
            <person name="Jason Tsai I."/>
            <person name="Chuma I."/>
            <person name="Tosa Y."/>
            <person name="Chen Y.H."/>
            <person name="Li J.Y."/>
            <person name="Li M.Y."/>
            <person name="Jade Lu M.Y."/>
            <person name="Nakayashiki H."/>
            <person name="Li W.H."/>
        </authorList>
    </citation>
    <scope>NUCLEOTIDE SEQUENCE</scope>
    <source>
        <strain evidence="3">NI907</strain>
    </source>
</reference>
<dbReference type="InterPro" id="IPR046896">
    <property type="entry name" value="Cup1-like_N"/>
</dbReference>
<accession>A0A6P8AMD0</accession>
<protein>
    <recommendedName>
        <fullName evidence="1">LYR motif-containing protein Cup1-like N-terminal domain-containing protein</fullName>
    </recommendedName>
</protein>
<proteinExistence type="predicted"/>
<sequence>MPLQLPAPRTPLHLYRHLLREASYLPPVIRPCLTERIVSMFQRHRHDPDPTTRIRKGNTKLRTMRAAVAGDYNSLEKLVKTGFGRIGFRRRQLISDFLRREPPRDSTALQKFLDWKIGTGPVPEHLMEFRARERQETLAYDWLDGWDTDKFAVLLKAQLEVPDLPKKYEIKNKRLDAYHNVPQLNGFSLPFPPKPARTKVRRFWKLLAEKALPPVPKEEWTILRDLAHGKDMARGQVLPRRPVAVLGEDAELELAKQSWDMENYLLQPTGWVDRKSSRKRVLFSGIPQPNDELGFAPEGLSSKMTTRNMRRMYEQVWRMTPFIEKKGNSVQDWDVKFGQPSTTRSNNASQTWHQVFQGVDLNGFPIEKTAATGACAV</sequence>
<dbReference type="Pfam" id="PF20263">
    <property type="entry name" value="LYRM2-like"/>
    <property type="match status" value="1"/>
</dbReference>